<evidence type="ECO:0000259" key="2">
    <source>
        <dbReference type="Pfam" id="PF09687"/>
    </source>
</evidence>
<accession>A0A024V3Z9</accession>
<protein>
    <recommendedName>
        <fullName evidence="2">Plasmodium RESA N-terminal domain-containing protein</fullName>
    </recommendedName>
</protein>
<dbReference type="Pfam" id="PF09687">
    <property type="entry name" value="PRESAN"/>
    <property type="match status" value="1"/>
</dbReference>
<evidence type="ECO:0000313" key="3">
    <source>
        <dbReference type="EMBL" id="ETW17282.1"/>
    </source>
</evidence>
<evidence type="ECO:0000256" key="1">
    <source>
        <dbReference type="SAM" id="Phobius"/>
    </source>
</evidence>
<feature type="transmembrane region" description="Helical" evidence="1">
    <location>
        <begin position="12"/>
        <end position="31"/>
    </location>
</feature>
<dbReference type="AlphaFoldDB" id="A0A024V3Z9"/>
<reference evidence="3 4" key="1">
    <citation type="submission" date="2013-02" db="EMBL/GenBank/DDBJ databases">
        <title>The Genome Annotation of Plasmodium falciparum Vietnam Oak-Knoll (FVO).</title>
        <authorList>
            <consortium name="The Broad Institute Genome Sequencing Platform"/>
            <consortium name="The Broad Institute Genome Sequencing Center for Infectious Disease"/>
            <person name="Neafsey D."/>
            <person name="Hoffman S."/>
            <person name="Volkman S."/>
            <person name="Rosenthal P."/>
            <person name="Walker B."/>
            <person name="Young S.K."/>
            <person name="Zeng Q."/>
            <person name="Gargeya S."/>
            <person name="Fitzgerald M."/>
            <person name="Haas B."/>
            <person name="Abouelleil A."/>
            <person name="Allen A.W."/>
            <person name="Alvarado L."/>
            <person name="Arachchi H.M."/>
            <person name="Berlin A.M."/>
            <person name="Chapman S.B."/>
            <person name="Gainer-Dewar J."/>
            <person name="Goldberg J."/>
            <person name="Griggs A."/>
            <person name="Gujja S."/>
            <person name="Hansen M."/>
            <person name="Howarth C."/>
            <person name="Imamovic A."/>
            <person name="Ireland A."/>
            <person name="Larimer J."/>
            <person name="McCowan C."/>
            <person name="Murphy C."/>
            <person name="Pearson M."/>
            <person name="Poon T.W."/>
            <person name="Priest M."/>
            <person name="Roberts A."/>
            <person name="Saif S."/>
            <person name="Shea T."/>
            <person name="Sisk P."/>
            <person name="Sykes S."/>
            <person name="Wortman J."/>
            <person name="Nusbaum C."/>
            <person name="Birren B."/>
        </authorList>
    </citation>
    <scope>NUCLEOTIDE SEQUENCE [LARGE SCALE GENOMIC DNA]</scope>
    <source>
        <strain evidence="4">Vietnam Oak-Knoll (FVO)</strain>
    </source>
</reference>
<dbReference type="EMBL" id="KI925132">
    <property type="protein sequence ID" value="ETW17282.1"/>
    <property type="molecule type" value="Genomic_DNA"/>
</dbReference>
<keyword evidence="1" id="KW-0472">Membrane</keyword>
<organism evidence="3 4">
    <name type="scientific">Plasmodium falciparum Vietnam Oak-Knoll</name>
    <name type="common">FVO</name>
    <dbReference type="NCBI Taxonomy" id="1036723"/>
    <lineage>
        <taxon>Eukaryota</taxon>
        <taxon>Sar</taxon>
        <taxon>Alveolata</taxon>
        <taxon>Apicomplexa</taxon>
        <taxon>Aconoidasida</taxon>
        <taxon>Haemosporida</taxon>
        <taxon>Plasmodiidae</taxon>
        <taxon>Plasmodium</taxon>
        <taxon>Plasmodium (Laverania)</taxon>
    </lineage>
</organism>
<reference evidence="3 4" key="2">
    <citation type="submission" date="2013-02" db="EMBL/GenBank/DDBJ databases">
        <title>The Genome Sequence of Plasmodium falciparum Vietnam Oak-Knoll (FVO).</title>
        <authorList>
            <consortium name="The Broad Institute Genome Sequencing Platform"/>
            <consortium name="The Broad Institute Genome Sequencing Center for Infectious Disease"/>
            <person name="Neafsey D."/>
            <person name="Cheeseman I."/>
            <person name="Volkman S."/>
            <person name="Adams J."/>
            <person name="Walker B."/>
            <person name="Young S.K."/>
            <person name="Zeng Q."/>
            <person name="Gargeya S."/>
            <person name="Fitzgerald M."/>
            <person name="Haas B."/>
            <person name="Abouelleil A."/>
            <person name="Alvarado L."/>
            <person name="Arachchi H.M."/>
            <person name="Berlin A.M."/>
            <person name="Chapman S.B."/>
            <person name="Dewar J."/>
            <person name="Goldberg J."/>
            <person name="Griggs A."/>
            <person name="Gujja S."/>
            <person name="Hansen M."/>
            <person name="Howarth C."/>
            <person name="Imamovic A."/>
            <person name="Larimer J."/>
            <person name="McCowan C."/>
            <person name="Murphy C."/>
            <person name="Neiman D."/>
            <person name="Pearson M."/>
            <person name="Priest M."/>
            <person name="Roberts A."/>
            <person name="Saif S."/>
            <person name="Shea T."/>
            <person name="Sisk P."/>
            <person name="Sykes S."/>
            <person name="Wortman J."/>
            <person name="Nusbaum C."/>
            <person name="Birren B."/>
        </authorList>
    </citation>
    <scope>NUCLEOTIDE SEQUENCE [LARGE SCALE GENOMIC DNA]</scope>
    <source>
        <strain evidence="4">Vietnam Oak-Knoll (FVO)</strain>
    </source>
</reference>
<dbReference type="InterPro" id="IPR019111">
    <property type="entry name" value="PRESA_N"/>
</dbReference>
<proteinExistence type="predicted"/>
<sequence>MKCGITSRSFIFISLSLYAISLFYISLWNVYGLNIVQSTKYSVIISRNISEFENENNNIMERENRINHLDETNESSKNSNNSKKKELFDVLNSLEECPSKEDLKNIWVHTLGVAKEDLDHILKVLKALIQKYLNNDVYLGIDKDGYKEFLYESIWNENRSGFCTTIANQEAEYSKNFFRLINTKHTLNDILKYINSFLEHFMTLKNELDDVCQKEHLEKISLSLRLFNY</sequence>
<feature type="domain" description="Plasmodium RESA N-terminal" evidence="2">
    <location>
        <begin position="82"/>
        <end position="212"/>
    </location>
</feature>
<name>A0A024V3Z9_PLAFA</name>
<dbReference type="InterPro" id="IPR006526">
    <property type="entry name" value="Export_prot_PHISTa/b/c"/>
</dbReference>
<keyword evidence="1" id="KW-1133">Transmembrane helix</keyword>
<gene>
    <name evidence="3" type="ORF">PFFVO_03826</name>
</gene>
<dbReference type="NCBIfam" id="TIGR01639">
    <property type="entry name" value="P_fal_TIGR01639"/>
    <property type="match status" value="1"/>
</dbReference>
<evidence type="ECO:0000313" key="4">
    <source>
        <dbReference type="Proteomes" id="UP000030690"/>
    </source>
</evidence>
<dbReference type="Proteomes" id="UP000030690">
    <property type="component" value="Unassembled WGS sequence"/>
</dbReference>
<keyword evidence="1" id="KW-0812">Transmembrane</keyword>